<dbReference type="KEGG" id="kal:KALB_376"/>
<feature type="transmembrane region" description="Helical" evidence="1">
    <location>
        <begin position="171"/>
        <end position="192"/>
    </location>
</feature>
<accession>W5VY08</accession>
<feature type="transmembrane region" description="Helical" evidence="1">
    <location>
        <begin position="97"/>
        <end position="116"/>
    </location>
</feature>
<keyword evidence="1" id="KW-0472">Membrane</keyword>
<dbReference type="InterPro" id="IPR046675">
    <property type="entry name" value="DUF6545"/>
</dbReference>
<feature type="transmembrane region" description="Helical" evidence="1">
    <location>
        <begin position="136"/>
        <end position="159"/>
    </location>
</feature>
<gene>
    <name evidence="3" type="ORF">KALB_376</name>
</gene>
<dbReference type="PATRIC" id="fig|1449976.3.peg.382"/>
<dbReference type="Pfam" id="PF20182">
    <property type="entry name" value="DUF6545"/>
    <property type="match status" value="1"/>
</dbReference>
<keyword evidence="1" id="KW-1133">Transmembrane helix</keyword>
<evidence type="ECO:0000259" key="2">
    <source>
        <dbReference type="Pfam" id="PF20182"/>
    </source>
</evidence>
<feature type="transmembrane region" description="Helical" evidence="1">
    <location>
        <begin position="65"/>
        <end position="85"/>
    </location>
</feature>
<dbReference type="eggNOG" id="ENOG5033IXZ">
    <property type="taxonomic scope" value="Bacteria"/>
</dbReference>
<feature type="domain" description="DUF6545" evidence="2">
    <location>
        <begin position="252"/>
        <end position="370"/>
    </location>
</feature>
<dbReference type="InterPro" id="IPR050039">
    <property type="entry name" value="MAB_1171c-like"/>
</dbReference>
<dbReference type="Proteomes" id="UP000019225">
    <property type="component" value="Chromosome"/>
</dbReference>
<feature type="transmembrane region" description="Helical" evidence="1">
    <location>
        <begin position="6"/>
        <end position="22"/>
    </location>
</feature>
<reference evidence="3 4" key="1">
    <citation type="journal article" date="2014" name="BMC Genomics">
        <title>Complete genome sequence of producer of the glycopeptide antibiotic Aculeximycin Kutzneria albida DSM 43870T, a representative of minor genus of Pseudonocardiaceae.</title>
        <authorList>
            <person name="Rebets Y."/>
            <person name="Tokovenko B."/>
            <person name="Lushchyk I."/>
            <person name="Ruckert C."/>
            <person name="Zaburannyi N."/>
            <person name="Bechthold A."/>
            <person name="Kalinowski J."/>
            <person name="Luzhetskyy A."/>
        </authorList>
    </citation>
    <scope>NUCLEOTIDE SEQUENCE [LARGE SCALE GENOMIC DNA]</scope>
    <source>
        <strain evidence="3">DSM 43870</strain>
    </source>
</reference>
<dbReference type="OrthoDB" id="3685619at2"/>
<dbReference type="NCBIfam" id="NF042915">
    <property type="entry name" value="MAB_1171c_fam"/>
    <property type="match status" value="1"/>
</dbReference>
<protein>
    <recommendedName>
        <fullName evidence="2">DUF6545 domain-containing protein</fullName>
    </recommendedName>
</protein>
<keyword evidence="4" id="KW-1185">Reference proteome</keyword>
<evidence type="ECO:0000313" key="4">
    <source>
        <dbReference type="Proteomes" id="UP000019225"/>
    </source>
</evidence>
<dbReference type="RefSeq" id="WP_025354034.1">
    <property type="nucleotide sequence ID" value="NZ_CP007155.1"/>
</dbReference>
<sequence length="377" mass="40341">MITALFLAVALICFAAAVWQALRTRQRPVRGPLTIIMAAVGCAFLTLAPDVQLLESQLWPSLGRLLSNVATLCAAAGMALLVAALATRPGRPPRPAWPRLVPLLVAVAVLAVSFFLSHGPQGLGLFTGLYRSQPGLVVYSLTYSLYLGLVFLDISWACLSVVTRARGALRVGLVLMVLGLFVGLLYLAYKVFSVAREVFTGEAAEGFCTGPFAGVGCTASVGFPAIAALLLVLGIAIPALGPRIAGALTGLRQWLAYRQLHPLWQAMVSRMPEIVLDTPREEAGLRFRLYRRVIEIRDGYLNLAADLAGQDRPAGDPVAEAVAVLRALREYQPRGDRPAGHGRTAEAGLPEAADLRAETAWLCRVSRALRRAELSAA</sequence>
<evidence type="ECO:0000256" key="1">
    <source>
        <dbReference type="SAM" id="Phobius"/>
    </source>
</evidence>
<dbReference type="HOGENOM" id="CLU_768672_0_0_11"/>
<proteinExistence type="predicted"/>
<dbReference type="EMBL" id="CP007155">
    <property type="protein sequence ID" value="AHH93753.1"/>
    <property type="molecule type" value="Genomic_DNA"/>
</dbReference>
<dbReference type="STRING" id="1449976.KALB_376"/>
<organism evidence="3 4">
    <name type="scientific">Kutzneria albida DSM 43870</name>
    <dbReference type="NCBI Taxonomy" id="1449976"/>
    <lineage>
        <taxon>Bacteria</taxon>
        <taxon>Bacillati</taxon>
        <taxon>Actinomycetota</taxon>
        <taxon>Actinomycetes</taxon>
        <taxon>Pseudonocardiales</taxon>
        <taxon>Pseudonocardiaceae</taxon>
        <taxon>Kutzneria</taxon>
    </lineage>
</organism>
<feature type="transmembrane region" description="Helical" evidence="1">
    <location>
        <begin position="212"/>
        <end position="237"/>
    </location>
</feature>
<keyword evidence="1" id="KW-0812">Transmembrane</keyword>
<dbReference type="AlphaFoldDB" id="W5VY08"/>
<feature type="transmembrane region" description="Helical" evidence="1">
    <location>
        <begin position="34"/>
        <end position="53"/>
    </location>
</feature>
<name>W5VY08_9PSEU</name>
<evidence type="ECO:0000313" key="3">
    <source>
        <dbReference type="EMBL" id="AHH93753.1"/>
    </source>
</evidence>